<keyword evidence="3 4" id="KW-0285">Flavoprotein</keyword>
<reference evidence="7" key="1">
    <citation type="submission" date="2024-04" db="EMBL/GenBank/DDBJ databases">
        <authorList>
            <person name="Manzano-Marin A."/>
            <person name="Manzano-Marin A."/>
            <person name="Alejandro Manzano Marin A."/>
        </authorList>
    </citation>
    <scope>NUCLEOTIDE SEQUENCE [LARGE SCALE GENOMIC DNA]</scope>
    <source>
        <strain evidence="7">TABTEA</strain>
    </source>
</reference>
<dbReference type="RefSeq" id="WP_341765038.1">
    <property type="nucleotide sequence ID" value="NZ_OZ034688.1"/>
</dbReference>
<feature type="region of interest" description="Phosphopantothenate--cysteine ligase" evidence="3">
    <location>
        <begin position="197"/>
        <end position="412"/>
    </location>
</feature>
<dbReference type="InterPro" id="IPR005252">
    <property type="entry name" value="CoaBC"/>
</dbReference>
<evidence type="ECO:0000313" key="7">
    <source>
        <dbReference type="EMBL" id="CAL1328979.1"/>
    </source>
</evidence>
<dbReference type="Pfam" id="PF02441">
    <property type="entry name" value="Flavoprotein"/>
    <property type="match status" value="1"/>
</dbReference>
<comment type="caution">
    <text evidence="3">Lacks conserved residue(s) required for the propagation of feature annotation.</text>
</comment>
<comment type="pathway">
    <text evidence="3 4">Cofactor biosynthesis; coenzyme A biosynthesis; CoA from (R)-pantothenate: step 3/5.</text>
</comment>
<feature type="binding site" evidence="3">
    <location>
        <position position="348"/>
    </location>
    <ligand>
        <name>CTP</name>
        <dbReference type="ChEBI" id="CHEBI:37563"/>
    </ligand>
</feature>
<dbReference type="Proteomes" id="UP001497533">
    <property type="component" value="Chromosome"/>
</dbReference>
<dbReference type="InterPro" id="IPR003382">
    <property type="entry name" value="Flavoprotein"/>
</dbReference>
<dbReference type="InterPro" id="IPR007085">
    <property type="entry name" value="DNA/pantothenate-metab_flavo_C"/>
</dbReference>
<dbReference type="InterPro" id="IPR036551">
    <property type="entry name" value="Flavin_trans-like"/>
</dbReference>
<keyword evidence="8" id="KW-1185">Reference proteome</keyword>
<protein>
    <recommendedName>
        <fullName evidence="3">Coenzyme A biosynthesis bifunctional protein CoaBC</fullName>
    </recommendedName>
    <alternativeName>
        <fullName evidence="3">DNA/pantothenate metabolism flavoprotein</fullName>
    </alternativeName>
    <alternativeName>
        <fullName evidence="3">Phosphopantothenoylcysteine synthetase/decarboxylase</fullName>
        <shortName evidence="3">PPCS-PPCDC</shortName>
    </alternativeName>
    <domain>
        <recommendedName>
            <fullName evidence="3">Phosphopantothenoylcysteine decarboxylase</fullName>
            <shortName evidence="3">PPC decarboxylase</shortName>
            <shortName evidence="3">PPC-DC</shortName>
            <ecNumber evidence="3">4.1.1.36</ecNumber>
        </recommendedName>
        <alternativeName>
            <fullName evidence="3">CoaC</fullName>
        </alternativeName>
    </domain>
    <domain>
        <recommendedName>
            <fullName evidence="3">Phosphopantothenate--cysteine ligase</fullName>
            <ecNumber evidence="3">6.3.2.5</ecNumber>
        </recommendedName>
        <alternativeName>
            <fullName evidence="3">CoaB</fullName>
        </alternativeName>
        <alternativeName>
            <fullName evidence="3">Phosphopantothenoylcysteine synthetase</fullName>
            <shortName evidence="3">PPC synthetase</shortName>
            <shortName evidence="3">PPC-S</shortName>
        </alternativeName>
    </domain>
</protein>
<dbReference type="EC" id="6.3.2.5" evidence="3"/>
<evidence type="ECO:0000259" key="6">
    <source>
        <dbReference type="Pfam" id="PF04127"/>
    </source>
</evidence>
<dbReference type="SUPFAM" id="SSF102645">
    <property type="entry name" value="CoaB-like"/>
    <property type="match status" value="1"/>
</dbReference>
<name>A0ABP1CD81_9GAMM</name>
<evidence type="ECO:0000256" key="2">
    <source>
        <dbReference type="ARBA" id="ARBA00023239"/>
    </source>
</evidence>
<comment type="cofactor">
    <cofactor evidence="3">
        <name>Mg(2+)</name>
        <dbReference type="ChEBI" id="CHEBI:18420"/>
    </cofactor>
</comment>
<keyword evidence="3 4" id="KW-0436">Ligase</keyword>
<comment type="function">
    <text evidence="3">Catalyzes two sequential steps in the biosynthesis of coenzyme A. In the first step cysteine is conjugated to 4'-phosphopantothenate to form 4-phosphopantothenoylcysteine. In the second step the latter compound is decarboxylated to form 4'-phosphopantotheine.</text>
</comment>
<organism evidence="7 8">
    <name type="scientific">Candidatus Providencia siddallii</name>
    <dbReference type="NCBI Taxonomy" id="1715285"/>
    <lineage>
        <taxon>Bacteria</taxon>
        <taxon>Pseudomonadati</taxon>
        <taxon>Pseudomonadota</taxon>
        <taxon>Gammaproteobacteria</taxon>
        <taxon>Enterobacterales</taxon>
        <taxon>Morganellaceae</taxon>
        <taxon>Providencia</taxon>
    </lineage>
</organism>
<comment type="catalytic activity">
    <reaction evidence="3 4">
        <text>(R)-4'-phosphopantothenate + L-cysteine + CTP = N-[(R)-4-phosphopantothenoyl]-L-cysteine + CMP + diphosphate + H(+)</text>
        <dbReference type="Rhea" id="RHEA:19397"/>
        <dbReference type="ChEBI" id="CHEBI:10986"/>
        <dbReference type="ChEBI" id="CHEBI:15378"/>
        <dbReference type="ChEBI" id="CHEBI:33019"/>
        <dbReference type="ChEBI" id="CHEBI:35235"/>
        <dbReference type="ChEBI" id="CHEBI:37563"/>
        <dbReference type="ChEBI" id="CHEBI:59458"/>
        <dbReference type="ChEBI" id="CHEBI:60377"/>
        <dbReference type="EC" id="6.3.2.5"/>
    </reaction>
</comment>
<sequence length="412" mass="46408">MNQEKKNTLLNKHIILGVCGGISAYKIPELIRLLRNKGAIVRIVMTKSAKKFITKLTLQTISGNTILNTLFDISTKNTINHIELAKWADIIILAPATANTIAKLRAGIANNLLTTICLASKATIAIVPTMNNQMYYAKATQDNLKKLKQREFIILGPDIGKQACGDIGMGCMISPLKIINFLNNHFYIKKDFKNIKIMITSGPTYENLDPIRFIGNYSSGKMGFAIADSASKRGAKVTLITGPVNLKTPKNVTRINVVNCLDMYKKVHKTISEQNIFISSAAISDYRPEKISKHKIKKEKNKKTIFLIKNPDIISSVSNLKQNRPYVVGFAAETQNIKKNAYQKLQEKKLDLICANKISIYNKIFNNNFNSLFLLDSNGCTKLPRSNKIELSQKLLDEIIYRYEKNRFKNSW</sequence>
<comment type="function">
    <text evidence="4">Catalyzes two steps in the biosynthesis of coenzyme A. In the first step cysteine is conjugated to 4'-phosphopantothenate to form 4-phosphopantothenoylcysteine, in the latter compound is decarboxylated to form 4'-phosphopantotheine.</text>
</comment>
<feature type="binding site" evidence="3">
    <location>
        <position position="285"/>
    </location>
    <ligand>
        <name>CTP</name>
        <dbReference type="ChEBI" id="CHEBI:37563"/>
    </ligand>
</feature>
<dbReference type="GO" id="GO:0004633">
    <property type="term" value="F:phosphopantothenoylcysteine decarboxylase activity"/>
    <property type="evidence" value="ECO:0007669"/>
    <property type="project" value="UniProtKB-EC"/>
</dbReference>
<keyword evidence="2 3" id="KW-0456">Lyase</keyword>
<keyword evidence="3" id="KW-0460">Magnesium</keyword>
<keyword evidence="3" id="KW-0511">Multifunctional enzyme</keyword>
<comment type="catalytic activity">
    <reaction evidence="3 4">
        <text>N-[(R)-4-phosphopantothenoyl]-L-cysteine + H(+) = (R)-4'-phosphopantetheine + CO2</text>
        <dbReference type="Rhea" id="RHEA:16793"/>
        <dbReference type="ChEBI" id="CHEBI:15378"/>
        <dbReference type="ChEBI" id="CHEBI:16526"/>
        <dbReference type="ChEBI" id="CHEBI:59458"/>
        <dbReference type="ChEBI" id="CHEBI:61723"/>
        <dbReference type="EC" id="4.1.1.36"/>
    </reaction>
</comment>
<evidence type="ECO:0000256" key="4">
    <source>
        <dbReference type="RuleBase" id="RU364078"/>
    </source>
</evidence>
<comment type="similarity">
    <text evidence="3 4">In the C-terminal section; belongs to the PPC synthetase family.</text>
</comment>
<feature type="domain" description="DNA/pantothenate metabolism flavoprotein C-terminal" evidence="6">
    <location>
        <begin position="193"/>
        <end position="400"/>
    </location>
</feature>
<dbReference type="SUPFAM" id="SSF52507">
    <property type="entry name" value="Homo-oligomeric flavin-containing Cys decarboxylases, HFCD"/>
    <property type="match status" value="1"/>
</dbReference>
<feature type="active site" description="Proton donor" evidence="3">
    <location>
        <position position="164"/>
    </location>
</feature>
<comment type="cofactor">
    <cofactor evidence="3">
        <name>FMN</name>
        <dbReference type="ChEBI" id="CHEBI:58210"/>
    </cofactor>
    <text evidence="3">Binds 1 FMN per subunit.</text>
</comment>
<evidence type="ECO:0000259" key="5">
    <source>
        <dbReference type="Pfam" id="PF02441"/>
    </source>
</evidence>
<accession>A0ABP1CD81</accession>
<evidence type="ECO:0000256" key="1">
    <source>
        <dbReference type="ARBA" id="ARBA00022793"/>
    </source>
</evidence>
<dbReference type="Gene3D" id="3.40.50.1950">
    <property type="entry name" value="Flavin prenyltransferase-like"/>
    <property type="match status" value="1"/>
</dbReference>
<feature type="binding site" evidence="3">
    <location>
        <position position="344"/>
    </location>
    <ligand>
        <name>CTP</name>
        <dbReference type="ChEBI" id="CHEBI:37563"/>
    </ligand>
</feature>
<comment type="similarity">
    <text evidence="3 4">In the N-terminal section; belongs to the HFCD (homo-oligomeric flavin containing Cys decarboxylase) superfamily.</text>
</comment>
<keyword evidence="3" id="KW-0479">Metal-binding</keyword>
<dbReference type="EMBL" id="OZ034688">
    <property type="protein sequence ID" value="CAL1328979.1"/>
    <property type="molecule type" value="Genomic_DNA"/>
</dbReference>
<evidence type="ECO:0000256" key="3">
    <source>
        <dbReference type="HAMAP-Rule" id="MF_02225"/>
    </source>
</evidence>
<feature type="binding site" evidence="3">
    <location>
        <begin position="311"/>
        <end position="314"/>
    </location>
    <ligand>
        <name>CTP</name>
        <dbReference type="ChEBI" id="CHEBI:37563"/>
    </ligand>
</feature>
<feature type="binding site" evidence="3">
    <location>
        <position position="295"/>
    </location>
    <ligand>
        <name>CTP</name>
        <dbReference type="ChEBI" id="CHEBI:37563"/>
    </ligand>
</feature>
<dbReference type="PANTHER" id="PTHR14359">
    <property type="entry name" value="HOMO-OLIGOMERIC FLAVIN CONTAINING CYS DECARBOXYLASE FAMILY"/>
    <property type="match status" value="1"/>
</dbReference>
<gene>
    <name evidence="3 7" type="primary">coaBC</name>
    <name evidence="7" type="ORF">PRHACTZTBTEA_039</name>
</gene>
<feature type="binding site" evidence="3">
    <location>
        <position position="330"/>
    </location>
    <ligand>
        <name>CTP</name>
        <dbReference type="ChEBI" id="CHEBI:37563"/>
    </ligand>
</feature>
<dbReference type="Pfam" id="PF04127">
    <property type="entry name" value="DFP"/>
    <property type="match status" value="1"/>
</dbReference>
<comment type="pathway">
    <text evidence="3 4">Cofactor biosynthesis; coenzyme A biosynthesis; CoA from (R)-pantothenate: step 2/5.</text>
</comment>
<dbReference type="HAMAP" id="MF_02225">
    <property type="entry name" value="CoaBC"/>
    <property type="match status" value="1"/>
</dbReference>
<evidence type="ECO:0000313" key="8">
    <source>
        <dbReference type="Proteomes" id="UP001497533"/>
    </source>
</evidence>
<dbReference type="EC" id="4.1.1.36" evidence="3"/>
<dbReference type="PANTHER" id="PTHR14359:SF6">
    <property type="entry name" value="PHOSPHOPANTOTHENOYLCYSTEINE DECARBOXYLASE"/>
    <property type="match status" value="1"/>
</dbReference>
<proteinExistence type="inferred from homology"/>
<dbReference type="Gene3D" id="3.40.50.10300">
    <property type="entry name" value="CoaB-like"/>
    <property type="match status" value="1"/>
</dbReference>
<keyword evidence="3 4" id="KW-0288">FMN</keyword>
<feature type="domain" description="Flavoprotein" evidence="5">
    <location>
        <begin position="12"/>
        <end position="147"/>
    </location>
</feature>
<keyword evidence="1 3" id="KW-0210">Decarboxylase</keyword>
<dbReference type="NCBIfam" id="TIGR00521">
    <property type="entry name" value="coaBC_dfp"/>
    <property type="match status" value="1"/>
</dbReference>
<feature type="region of interest" description="Phosphopantothenoylcysteine decarboxylase" evidence="3">
    <location>
        <begin position="1"/>
        <end position="196"/>
    </location>
</feature>
<dbReference type="GO" id="GO:0004632">
    <property type="term" value="F:phosphopantothenate--cysteine ligase activity"/>
    <property type="evidence" value="ECO:0007669"/>
    <property type="project" value="UniProtKB-EC"/>
</dbReference>
<dbReference type="InterPro" id="IPR035929">
    <property type="entry name" value="CoaB-like_sf"/>
</dbReference>